<feature type="transmembrane region" description="Helical" evidence="12">
    <location>
        <begin position="508"/>
        <end position="528"/>
    </location>
</feature>
<keyword evidence="3" id="KW-0813">Transport</keyword>
<feature type="transmembrane region" description="Helical" evidence="12">
    <location>
        <begin position="104"/>
        <end position="124"/>
    </location>
</feature>
<evidence type="ECO:0000256" key="9">
    <source>
        <dbReference type="ARBA" id="ARBA00023180"/>
    </source>
</evidence>
<keyword evidence="7 12" id="KW-1133">Transmembrane helix</keyword>
<dbReference type="GeneTree" id="ENSGT00940000156600"/>
<feature type="transmembrane region" description="Helical" evidence="12">
    <location>
        <begin position="405"/>
        <end position="426"/>
    </location>
</feature>
<keyword evidence="14" id="KW-1185">Reference proteome</keyword>
<comment type="subcellular location">
    <subcellularLocation>
        <location evidence="1 12">Cell membrane</location>
        <topology evidence="1 12">Multi-pass membrane protein</topology>
    </subcellularLocation>
</comment>
<feature type="transmembrane region" description="Helical" evidence="12">
    <location>
        <begin position="187"/>
        <end position="210"/>
    </location>
</feature>
<evidence type="ECO:0000256" key="12">
    <source>
        <dbReference type="RuleBase" id="RU368066"/>
    </source>
</evidence>
<feature type="transmembrane region" description="Helical" evidence="12">
    <location>
        <begin position="131"/>
        <end position="149"/>
    </location>
</feature>
<evidence type="ECO:0000256" key="1">
    <source>
        <dbReference type="ARBA" id="ARBA00004651"/>
    </source>
</evidence>
<reference evidence="13 14" key="1">
    <citation type="submission" date="2020-06" db="EMBL/GenBank/DDBJ databases">
        <authorList>
            <consortium name="Wellcome Sanger Institute Data Sharing"/>
        </authorList>
    </citation>
    <scope>NUCLEOTIDE SEQUENCE [LARGE SCALE GENOMIC DNA]</scope>
</reference>
<feature type="transmembrane region" description="Helical" evidence="12">
    <location>
        <begin position="230"/>
        <end position="254"/>
    </location>
</feature>
<comment type="similarity">
    <text evidence="2 12">Belongs to the CTL (choline transporter-like) family.</text>
</comment>
<dbReference type="GO" id="GO:0005886">
    <property type="term" value="C:plasma membrane"/>
    <property type="evidence" value="ECO:0007669"/>
    <property type="project" value="UniProtKB-SubCell"/>
</dbReference>
<dbReference type="Ensembl" id="ENSDCDT00010032109.1">
    <property type="protein sequence ID" value="ENSDCDP00010025985.1"/>
    <property type="gene ID" value="ENSDCDG00010008991.1"/>
</dbReference>
<evidence type="ECO:0000256" key="2">
    <source>
        <dbReference type="ARBA" id="ARBA00007168"/>
    </source>
</evidence>
<gene>
    <name evidence="13" type="primary">slc44a5b</name>
</gene>
<organism evidence="13 14">
    <name type="scientific">Denticeps clupeoides</name>
    <name type="common">denticle herring</name>
    <dbReference type="NCBI Taxonomy" id="299321"/>
    <lineage>
        <taxon>Eukaryota</taxon>
        <taxon>Metazoa</taxon>
        <taxon>Chordata</taxon>
        <taxon>Craniata</taxon>
        <taxon>Vertebrata</taxon>
        <taxon>Euteleostomi</taxon>
        <taxon>Actinopterygii</taxon>
        <taxon>Neopterygii</taxon>
        <taxon>Teleostei</taxon>
        <taxon>Clupei</taxon>
        <taxon>Clupeiformes</taxon>
        <taxon>Denticipitoidei</taxon>
        <taxon>Denticipitidae</taxon>
        <taxon>Denticeps</taxon>
    </lineage>
</organism>
<evidence type="ECO:0000313" key="14">
    <source>
        <dbReference type="Proteomes" id="UP000694580"/>
    </source>
</evidence>
<name>A0AAY4BYI6_9TELE</name>
<keyword evidence="9" id="KW-0325">Glycoprotein</keyword>
<accession>A0AAY4BYI6</accession>
<protein>
    <recommendedName>
        <fullName evidence="12">Choline transporter-like protein</fullName>
    </recommendedName>
</protein>
<evidence type="ECO:0000313" key="13">
    <source>
        <dbReference type="Ensembl" id="ENSDCDP00010025985.1"/>
    </source>
</evidence>
<dbReference type="AlphaFoldDB" id="A0AAY4BYI6"/>
<evidence type="ECO:0000256" key="6">
    <source>
        <dbReference type="ARBA" id="ARBA00022692"/>
    </source>
</evidence>
<evidence type="ECO:0000256" key="8">
    <source>
        <dbReference type="ARBA" id="ARBA00023136"/>
    </source>
</evidence>
<reference evidence="13" key="3">
    <citation type="submission" date="2025-09" db="UniProtKB">
        <authorList>
            <consortium name="Ensembl"/>
        </authorList>
    </citation>
    <scope>IDENTIFICATION</scope>
</reference>
<comment type="function">
    <text evidence="11">Choline/H+ antiporter.</text>
</comment>
<keyword evidence="6 12" id="KW-0812">Transmembrane</keyword>
<dbReference type="Pfam" id="PF04515">
    <property type="entry name" value="Choline_transpo"/>
    <property type="match status" value="1"/>
</dbReference>
<evidence type="ECO:0000256" key="5">
    <source>
        <dbReference type="ARBA" id="ARBA00022475"/>
    </source>
</evidence>
<sequence>MARKSDVPSYYGEPQKFDPTFRGPIHNRSCTDVLCCVIFIIVILGYIALGTVAWIHGDPRKVVYPTDSYGQFCGQHGTPNAGIVGLLDAKEVGIKIFEDYASSWYWILLGLVITMLVSLAFILLLRFTAGVLLWLVIFGVIAAVGYGIWHCYWEFSILKEKPDADITISNIGFQTDFRVYLQLSQTWFIFSKLISLAVTEVIIIVVLIFLRRRVRIAIALLKEGSKAIGYIMSTLFYPIITFLLLAICIAYWAVTAVFLASSGDAVYKVMSTDPKCQYSNITCDPETNVTKVCPGAQCTFAFYGGESIYHRYIFILQLCNLLVFLWLVNFTIALGQCTLAGAFASYYWALQKPADIPACPLFSSFGRAVRYHTGSLAFGALILSIVQFFRIILEYLDHKLKGAHNAFARFLLCCLKCCFWCLEHFIRFMNRNAYIMIAIYGKNFCTSAREAFFLLMRNVVRVAVLDKVTDFLLFLGKLLISGSMGVLAFFVFTHKIPVIQEEVPSLNYYWLPLLTVIFGSYLVAHGFFNVYAMCVDTLFLCFCEDLERNDGSPGKPYFMSPGLHKILGRADQAGKQHTGS</sequence>
<proteinExistence type="inferred from homology"/>
<dbReference type="PANTHER" id="PTHR12385">
    <property type="entry name" value="CHOLINE TRANSPORTER-LIKE (SLC FAMILY 44)"/>
    <property type="match status" value="1"/>
</dbReference>
<evidence type="ECO:0000256" key="3">
    <source>
        <dbReference type="ARBA" id="ARBA00022448"/>
    </source>
</evidence>
<feature type="transmembrane region" description="Helical" evidence="12">
    <location>
        <begin position="471"/>
        <end position="492"/>
    </location>
</feature>
<dbReference type="InterPro" id="IPR007603">
    <property type="entry name" value="Choline_transptr-like"/>
</dbReference>
<keyword evidence="5" id="KW-1003">Cell membrane</keyword>
<feature type="transmembrane region" description="Helical" evidence="12">
    <location>
        <begin position="33"/>
        <end position="55"/>
    </location>
</feature>
<evidence type="ECO:0000256" key="7">
    <source>
        <dbReference type="ARBA" id="ARBA00022989"/>
    </source>
</evidence>
<comment type="catalytic activity">
    <reaction evidence="10">
        <text>choline(out) + n H(+)(in) = choline(in) + n H(+)(out)</text>
        <dbReference type="Rhea" id="RHEA:75463"/>
        <dbReference type="ChEBI" id="CHEBI:15354"/>
        <dbReference type="ChEBI" id="CHEBI:15378"/>
    </reaction>
</comment>
<feature type="transmembrane region" description="Helical" evidence="12">
    <location>
        <begin position="371"/>
        <end position="393"/>
    </location>
</feature>
<dbReference type="Proteomes" id="UP000694580">
    <property type="component" value="Chromosome 13"/>
</dbReference>
<evidence type="ECO:0000256" key="4">
    <source>
        <dbReference type="ARBA" id="ARBA00022449"/>
    </source>
</evidence>
<evidence type="ECO:0000256" key="11">
    <source>
        <dbReference type="ARBA" id="ARBA00037726"/>
    </source>
</evidence>
<dbReference type="GO" id="GO:0015297">
    <property type="term" value="F:antiporter activity"/>
    <property type="evidence" value="ECO:0007669"/>
    <property type="project" value="UniProtKB-KW"/>
</dbReference>
<reference evidence="13" key="2">
    <citation type="submission" date="2025-08" db="UniProtKB">
        <authorList>
            <consortium name="Ensembl"/>
        </authorList>
    </citation>
    <scope>IDENTIFICATION</scope>
</reference>
<comment type="function">
    <text evidence="12">Choline transporter.</text>
</comment>
<keyword evidence="8 12" id="KW-0472">Membrane</keyword>
<evidence type="ECO:0000256" key="10">
    <source>
        <dbReference type="ARBA" id="ARBA00035093"/>
    </source>
</evidence>
<dbReference type="PANTHER" id="PTHR12385:SF42">
    <property type="entry name" value="CHOLINE TRANSPORTER-LIKE PROTEIN 5"/>
    <property type="match status" value="1"/>
</dbReference>
<keyword evidence="4" id="KW-0050">Antiport</keyword>